<protein>
    <submittedName>
        <fullName evidence="1">Ethanolamine utilization protein EutA</fullName>
    </submittedName>
</protein>
<dbReference type="OrthoDB" id="1542at2"/>
<dbReference type="PANTHER" id="PTHR32432">
    <property type="entry name" value="CELL DIVISION PROTEIN FTSA-RELATED"/>
    <property type="match status" value="1"/>
</dbReference>
<dbReference type="AlphaFoldDB" id="A0A0U9HBH4"/>
<dbReference type="Pfam" id="PF06277">
    <property type="entry name" value="EutA"/>
    <property type="match status" value="1"/>
</dbReference>
<dbReference type="InterPro" id="IPR043129">
    <property type="entry name" value="ATPase_NBD"/>
</dbReference>
<name>A0A0U9HBH4_9FIRM</name>
<evidence type="ECO:0000313" key="1">
    <source>
        <dbReference type="EMBL" id="GAQ24096.1"/>
    </source>
</evidence>
<dbReference type="PIRSF" id="PIRSF012293">
    <property type="entry name" value="EutA"/>
    <property type="match status" value="1"/>
</dbReference>
<sequence>MVYSCMGQGFYYPHNISSTKKAKVKCMSKVEEIFSAGIDIGTSTTTVVISKLKIKNVASGFVVPKIEIIDKAVIYRSDVYFTPLLDETTIDFKGIEEIVKKEYERAKVSPDEIKTGAVIITGDTARKENAQNVLEAISKMAGSFVVATAGPHLEAYIAGLGSGAATYSNEKHVSVSNADVGGGTSNIAVFDDGKLKATLCADIGGRLIRFEPWTYKVQSFIRGGEVTANYLGIKLEKGKNLLKTEIFAIAEALSQALISIILGNPNELAQKLAIGDLSQCIVPKCIMFSGGVGRLIYEEEPDTEEGSITRFGDLGPALAEEIKNAVKDTSMKLVKPAETIYATVIGAGIHTTELSGSTIYVSDPEVLPFRDLPAIYLTASDDLDKISTEIVSKAEKFSVQDSKILPAIVIPKAFGNSFAKIKELTQAIENAARRVAPKSPIVVICEDDIGKAVGNLLRNNLSKPRPVISIDQLTMKEGDYIDIGKPLYDGGVVPVVIKTLVFSNS</sequence>
<keyword evidence="2" id="KW-1185">Reference proteome</keyword>
<reference evidence="1" key="1">
    <citation type="journal article" date="2016" name="Genome Announc.">
        <title>Draft Genome Sequence of the Syntrophic Lactate-Degrading Bacterium Tepidanaerobacter syntrophicus JLT.</title>
        <authorList>
            <person name="Matsuura N."/>
            <person name="Ohashi A."/>
            <person name="Tourlousse D.M."/>
            <person name="Sekiguchi Y."/>
        </authorList>
    </citation>
    <scope>NUCLEOTIDE SEQUENCE [LARGE SCALE GENOMIC DNA]</scope>
    <source>
        <strain evidence="1">JL</strain>
    </source>
</reference>
<dbReference type="InterPro" id="IPR050696">
    <property type="entry name" value="FtsA/MreB"/>
</dbReference>
<organism evidence="1">
    <name type="scientific">Tepidanaerobacter syntrophicus</name>
    <dbReference type="NCBI Taxonomy" id="224999"/>
    <lineage>
        <taxon>Bacteria</taxon>
        <taxon>Bacillati</taxon>
        <taxon>Bacillota</taxon>
        <taxon>Clostridia</taxon>
        <taxon>Thermosediminibacterales</taxon>
        <taxon>Tepidanaerobacteraceae</taxon>
        <taxon>Tepidanaerobacter</taxon>
    </lineage>
</organism>
<dbReference type="SUPFAM" id="SSF53067">
    <property type="entry name" value="Actin-like ATPase domain"/>
    <property type="match status" value="1"/>
</dbReference>
<accession>A0A0U9HBH4</accession>
<evidence type="ECO:0000313" key="2">
    <source>
        <dbReference type="Proteomes" id="UP000062160"/>
    </source>
</evidence>
<proteinExistence type="predicted"/>
<dbReference type="STRING" id="224999.GCA_001485475_00079"/>
<dbReference type="PANTHER" id="PTHR32432:SF13">
    <property type="entry name" value="ETHANOLAMINE AMMONIA-LYASE REACTIVASE EUTA"/>
    <property type="match status" value="1"/>
</dbReference>
<dbReference type="Proteomes" id="UP000062160">
    <property type="component" value="Unassembled WGS sequence"/>
</dbReference>
<dbReference type="EMBL" id="DF976995">
    <property type="protein sequence ID" value="GAQ24096.1"/>
    <property type="molecule type" value="Genomic_DNA"/>
</dbReference>
<gene>
    <name evidence="1" type="ORF">TSYNT_181</name>
</gene>
<dbReference type="InterPro" id="IPR009377">
    <property type="entry name" value="EutA"/>
</dbReference>